<feature type="transmembrane region" description="Helical" evidence="4">
    <location>
        <begin position="57"/>
        <end position="81"/>
    </location>
</feature>
<feature type="transmembrane region" description="Helical" evidence="4">
    <location>
        <begin position="115"/>
        <end position="136"/>
    </location>
</feature>
<keyword evidence="4" id="KW-0472">Membrane</keyword>
<feature type="transmembrane region" description="Helical" evidence="4">
    <location>
        <begin position="269"/>
        <end position="287"/>
    </location>
</feature>
<keyword evidence="4" id="KW-1133">Transmembrane helix</keyword>
<feature type="transmembrane region" description="Helical" evidence="4">
    <location>
        <begin position="172"/>
        <end position="192"/>
    </location>
</feature>
<feature type="transmembrane region" description="Helical" evidence="4">
    <location>
        <begin position="20"/>
        <end position="42"/>
    </location>
</feature>
<evidence type="ECO:0000256" key="2">
    <source>
        <dbReference type="ARBA" id="ARBA00023125"/>
    </source>
</evidence>
<keyword evidence="7" id="KW-1185">Reference proteome</keyword>
<feature type="transmembrane region" description="Helical" evidence="4">
    <location>
        <begin position="148"/>
        <end position="166"/>
    </location>
</feature>
<protein>
    <recommendedName>
        <fullName evidence="5">HTH luxR-type domain-containing protein</fullName>
    </recommendedName>
</protein>
<feature type="transmembrane region" description="Helical" evidence="4">
    <location>
        <begin position="293"/>
        <end position="316"/>
    </location>
</feature>
<dbReference type="PRINTS" id="PR00038">
    <property type="entry name" value="HTHLUXR"/>
</dbReference>
<dbReference type="SUPFAM" id="SSF46894">
    <property type="entry name" value="C-terminal effector domain of the bipartite response regulators"/>
    <property type="match status" value="1"/>
</dbReference>
<accession>A0A2K2UCJ0</accession>
<dbReference type="InterPro" id="IPR016032">
    <property type="entry name" value="Sig_transdc_resp-reg_C-effctor"/>
</dbReference>
<keyword evidence="2" id="KW-0238">DNA-binding</keyword>
<reference evidence="7" key="1">
    <citation type="submission" date="2018-01" db="EMBL/GenBank/DDBJ databases">
        <title>Rubneribacter badeniensis gen. nov., sp. nov., and Colonibacter rubneri, gen. nov., sp. nov., WGS of new members of the Eggerthellaceae.</title>
        <authorList>
            <person name="Danylec N."/>
            <person name="Stoll D.A."/>
            <person name="Doetsch A."/>
            <person name="Kulling S.E."/>
            <person name="Huch M."/>
        </authorList>
    </citation>
    <scope>NUCLEOTIDE SEQUENCE [LARGE SCALE GENOMIC DNA]</scope>
    <source>
        <strain evidence="7">ResAG-96</strain>
    </source>
</reference>
<keyword evidence="1" id="KW-0805">Transcription regulation</keyword>
<keyword evidence="4" id="KW-0812">Transmembrane</keyword>
<dbReference type="GO" id="GO:0003677">
    <property type="term" value="F:DNA binding"/>
    <property type="evidence" value="ECO:0007669"/>
    <property type="project" value="UniProtKB-KW"/>
</dbReference>
<evidence type="ECO:0000256" key="4">
    <source>
        <dbReference type="SAM" id="Phobius"/>
    </source>
</evidence>
<feature type="transmembrane region" description="Helical" evidence="4">
    <location>
        <begin position="328"/>
        <end position="347"/>
    </location>
</feature>
<dbReference type="CDD" id="cd06170">
    <property type="entry name" value="LuxR_C_like"/>
    <property type="match status" value="1"/>
</dbReference>
<dbReference type="PANTHER" id="PTHR44688">
    <property type="entry name" value="DNA-BINDING TRANSCRIPTIONAL ACTIVATOR DEVR_DOSR"/>
    <property type="match status" value="1"/>
</dbReference>
<dbReference type="RefSeq" id="WP_103264533.1">
    <property type="nucleotide sequence ID" value="NZ_CABMLE010000003.1"/>
</dbReference>
<dbReference type="SMART" id="SM00421">
    <property type="entry name" value="HTH_LUXR"/>
    <property type="match status" value="1"/>
</dbReference>
<feature type="domain" description="HTH luxR-type" evidence="5">
    <location>
        <begin position="412"/>
        <end position="477"/>
    </location>
</feature>
<dbReference type="Gene3D" id="1.10.10.10">
    <property type="entry name" value="Winged helix-like DNA-binding domain superfamily/Winged helix DNA-binding domain"/>
    <property type="match status" value="1"/>
</dbReference>
<dbReference type="AlphaFoldDB" id="A0A2K2UCJ0"/>
<dbReference type="Proteomes" id="UP000236197">
    <property type="component" value="Unassembled WGS sequence"/>
</dbReference>
<evidence type="ECO:0000313" key="6">
    <source>
        <dbReference type="EMBL" id="PNV68055.1"/>
    </source>
</evidence>
<evidence type="ECO:0000256" key="1">
    <source>
        <dbReference type="ARBA" id="ARBA00023015"/>
    </source>
</evidence>
<organism evidence="6 7">
    <name type="scientific">Enteroscipio rubneri</name>
    <dbReference type="NCBI Taxonomy" id="2070686"/>
    <lineage>
        <taxon>Bacteria</taxon>
        <taxon>Bacillati</taxon>
        <taxon>Actinomycetota</taxon>
        <taxon>Coriobacteriia</taxon>
        <taxon>Eggerthellales</taxon>
        <taxon>Eggerthellaceae</taxon>
        <taxon>Enteroscipio</taxon>
    </lineage>
</organism>
<comment type="caution">
    <text evidence="6">The sequence shown here is derived from an EMBL/GenBank/DDBJ whole genome shotgun (WGS) entry which is preliminary data.</text>
</comment>
<dbReference type="InterPro" id="IPR000792">
    <property type="entry name" value="Tscrpt_reg_LuxR_C"/>
</dbReference>
<proteinExistence type="predicted"/>
<dbReference type="GO" id="GO:0006355">
    <property type="term" value="P:regulation of DNA-templated transcription"/>
    <property type="evidence" value="ECO:0007669"/>
    <property type="project" value="InterPro"/>
</dbReference>
<evidence type="ECO:0000256" key="3">
    <source>
        <dbReference type="ARBA" id="ARBA00023163"/>
    </source>
</evidence>
<evidence type="ECO:0000313" key="7">
    <source>
        <dbReference type="Proteomes" id="UP000236197"/>
    </source>
</evidence>
<dbReference type="EMBL" id="PPEK01000003">
    <property type="protein sequence ID" value="PNV68055.1"/>
    <property type="molecule type" value="Genomic_DNA"/>
</dbReference>
<feature type="transmembrane region" description="Helical" evidence="4">
    <location>
        <begin position="245"/>
        <end position="262"/>
    </location>
</feature>
<keyword evidence="3" id="KW-0804">Transcription</keyword>
<gene>
    <name evidence="6" type="ORF">C2L71_04250</name>
</gene>
<feature type="transmembrane region" description="Helical" evidence="4">
    <location>
        <begin position="88"/>
        <end position="109"/>
    </location>
</feature>
<dbReference type="PROSITE" id="PS50043">
    <property type="entry name" value="HTH_LUXR_2"/>
    <property type="match status" value="1"/>
</dbReference>
<dbReference type="PANTHER" id="PTHR44688:SF16">
    <property type="entry name" value="DNA-BINDING TRANSCRIPTIONAL ACTIVATOR DEVR_DOSR"/>
    <property type="match status" value="1"/>
</dbReference>
<name>A0A2K2UCJ0_9ACTN</name>
<evidence type="ECO:0000259" key="5">
    <source>
        <dbReference type="PROSITE" id="PS50043"/>
    </source>
</evidence>
<dbReference type="InterPro" id="IPR036388">
    <property type="entry name" value="WH-like_DNA-bd_sf"/>
</dbReference>
<dbReference type="Pfam" id="PF00196">
    <property type="entry name" value="GerE"/>
    <property type="match status" value="1"/>
</dbReference>
<sequence length="479" mass="52627">MRAAVKDSAGHTMRSFAKSLLVYASYWYLLGPAFGVSLQLYLNHRFGLVNALGPATFPDVICVASCIVLMCYMAASSFFSLRAQRRRLALASSVCGVASMLAMVLPTLVGVFSGAWALVGIMLFSFFLMTHLLLWLEVFVCYDNMVNLVYVLAVAALACCLCWFLIGLEGPRLLWALAFVVALAGGILLKGFRSTVELDSPRSESTGRVGRAGGGLLVVTFFFGVGFMYTTSFMSLEEFHTSFDWTVPVYALLLCAAVLVFSRRIRVSTLYGIAMPVAIAGILLALFDNPLQLSPTILNEIGFFTYLVFILVLYCILGREWNSDSPRVACLLILGLYLGLFAGRQLFSAIDALVDEGSQAFVHELLAVSLLVVLVVCMMGGWRIINKIVSNGLSRPRFDHITELESRETAMHIASIYKLSEREREVLELMLEGKTATEIAESLIIAHGTAKAHINNIYKKVGIHTREELLAMIPGRLSS</sequence>
<feature type="transmembrane region" description="Helical" evidence="4">
    <location>
        <begin position="367"/>
        <end position="385"/>
    </location>
</feature>
<dbReference type="OrthoDB" id="4135368at2"/>
<feature type="transmembrane region" description="Helical" evidence="4">
    <location>
        <begin position="213"/>
        <end position="233"/>
    </location>
</feature>